<evidence type="ECO:0000256" key="1">
    <source>
        <dbReference type="SAM" id="MobiDB-lite"/>
    </source>
</evidence>
<dbReference type="RefSeq" id="WP_179779897.1">
    <property type="nucleotide sequence ID" value="NZ_JACCHK010000001.1"/>
</dbReference>
<accession>A0A7Y9WYP2</accession>
<protein>
    <recommendedName>
        <fullName evidence="4">WXG100 family type VII secretion target</fullName>
    </recommendedName>
</protein>
<evidence type="ECO:0000313" key="3">
    <source>
        <dbReference type="Proteomes" id="UP000523545"/>
    </source>
</evidence>
<keyword evidence="3" id="KW-1185">Reference proteome</keyword>
<evidence type="ECO:0000313" key="2">
    <source>
        <dbReference type="EMBL" id="NYH42001.1"/>
    </source>
</evidence>
<dbReference type="EMBL" id="JACCHK010000001">
    <property type="protein sequence ID" value="NYH42001.1"/>
    <property type="molecule type" value="Genomic_DNA"/>
</dbReference>
<sequence length="162" mass="17611">MVSDGATNYDASAVRINVDMYYMHRSASVYMASLISSLQDDWREIGDTWDQLKIGWVGESSEAADAFNERLRDVQNRLFGTPDPADTTKVETPGILDRVRYGAVVAAANYNAAEHAVTDMFDAFVHAIAGEGEGEGGPQDSTMPPITVDYNTNPFPAPKTDG</sequence>
<organism evidence="2 3">
    <name type="scientific">Micromonospora jinlongensis</name>
    <dbReference type="NCBI Taxonomy" id="1287877"/>
    <lineage>
        <taxon>Bacteria</taxon>
        <taxon>Bacillati</taxon>
        <taxon>Actinomycetota</taxon>
        <taxon>Actinomycetes</taxon>
        <taxon>Micromonosporales</taxon>
        <taxon>Micromonosporaceae</taxon>
        <taxon>Micromonospora</taxon>
    </lineage>
</organism>
<proteinExistence type="predicted"/>
<dbReference type="Proteomes" id="UP000523545">
    <property type="component" value="Unassembled WGS sequence"/>
</dbReference>
<name>A0A7Y9WYP2_9ACTN</name>
<comment type="caution">
    <text evidence="2">The sequence shown here is derived from an EMBL/GenBank/DDBJ whole genome shotgun (WGS) entry which is preliminary data.</text>
</comment>
<reference evidence="2 3" key="1">
    <citation type="submission" date="2020-07" db="EMBL/GenBank/DDBJ databases">
        <title>Sequencing the genomes of 1000 actinobacteria strains.</title>
        <authorList>
            <person name="Klenk H.-P."/>
        </authorList>
    </citation>
    <scope>NUCLEOTIDE SEQUENCE [LARGE SCALE GENOMIC DNA]</scope>
    <source>
        <strain evidence="2 3">DSM 45876</strain>
    </source>
</reference>
<feature type="region of interest" description="Disordered" evidence="1">
    <location>
        <begin position="131"/>
        <end position="162"/>
    </location>
</feature>
<feature type="compositionally biased region" description="Polar residues" evidence="1">
    <location>
        <begin position="139"/>
        <end position="154"/>
    </location>
</feature>
<evidence type="ECO:0008006" key="4">
    <source>
        <dbReference type="Google" id="ProtNLM"/>
    </source>
</evidence>
<gene>
    <name evidence="2" type="ORF">HNR22_001728</name>
</gene>
<dbReference type="AlphaFoldDB" id="A0A7Y9WYP2"/>